<dbReference type="Proteomes" id="UP000030764">
    <property type="component" value="Unassembled WGS sequence"/>
</dbReference>
<reference evidence="4 5" key="1">
    <citation type="journal article" date="2014" name="Nat. Genet.">
        <title>Genome and transcriptome of the porcine whipworm Trichuris suis.</title>
        <authorList>
            <person name="Jex A.R."/>
            <person name="Nejsum P."/>
            <person name="Schwarz E.M."/>
            <person name="Hu L."/>
            <person name="Young N.D."/>
            <person name="Hall R.S."/>
            <person name="Korhonen P.K."/>
            <person name="Liao S."/>
            <person name="Thamsborg S."/>
            <person name="Xia J."/>
            <person name="Xu P."/>
            <person name="Wang S."/>
            <person name="Scheerlinck J.P."/>
            <person name="Hofmann A."/>
            <person name="Sternberg P.W."/>
            <person name="Wang J."/>
            <person name="Gasser R.B."/>
        </authorList>
    </citation>
    <scope>NUCLEOTIDE SEQUENCE [LARGE SCALE GENOMIC DNA]</scope>
    <source>
        <strain evidence="4">DCEP-RM93F</strain>
        <strain evidence="3">DCEP-RM93M</strain>
    </source>
</reference>
<feature type="compositionally biased region" description="Basic and acidic residues" evidence="1">
    <location>
        <begin position="134"/>
        <end position="146"/>
    </location>
</feature>
<accession>A0A085NUW1</accession>
<feature type="non-terminal residue" evidence="4">
    <location>
        <position position="248"/>
    </location>
</feature>
<dbReference type="EMBL" id="KL363244">
    <property type="protein sequence ID" value="KFD51042.1"/>
    <property type="molecule type" value="Genomic_DNA"/>
</dbReference>
<evidence type="ECO:0000313" key="3">
    <source>
        <dbReference type="EMBL" id="KFD51042.1"/>
    </source>
</evidence>
<keyword evidence="2" id="KW-1133">Transmembrane helix</keyword>
<proteinExistence type="predicted"/>
<evidence type="ECO:0000256" key="2">
    <source>
        <dbReference type="SAM" id="Phobius"/>
    </source>
</evidence>
<gene>
    <name evidence="3" type="ORF">M513_08083</name>
    <name evidence="4" type="ORF">M514_08083</name>
</gene>
<name>A0A085NUW1_9BILA</name>
<dbReference type="Proteomes" id="UP000030758">
    <property type="component" value="Unassembled WGS sequence"/>
</dbReference>
<feature type="region of interest" description="Disordered" evidence="1">
    <location>
        <begin position="84"/>
        <end position="146"/>
    </location>
</feature>
<evidence type="ECO:0000313" key="5">
    <source>
        <dbReference type="Proteomes" id="UP000030764"/>
    </source>
</evidence>
<feature type="compositionally biased region" description="Basic and acidic residues" evidence="1">
    <location>
        <begin position="97"/>
        <end position="112"/>
    </location>
</feature>
<protein>
    <submittedName>
        <fullName evidence="4">Uncharacterized protein</fullName>
    </submittedName>
</protein>
<feature type="transmembrane region" description="Helical" evidence="2">
    <location>
        <begin position="60"/>
        <end position="79"/>
    </location>
</feature>
<dbReference type="EMBL" id="KL367474">
    <property type="protein sequence ID" value="KFD73257.1"/>
    <property type="molecule type" value="Genomic_DNA"/>
</dbReference>
<keyword evidence="2" id="KW-0812">Transmembrane</keyword>
<keyword evidence="2" id="KW-0472">Membrane</keyword>
<evidence type="ECO:0000256" key="1">
    <source>
        <dbReference type="SAM" id="MobiDB-lite"/>
    </source>
</evidence>
<evidence type="ECO:0000313" key="4">
    <source>
        <dbReference type="EMBL" id="KFD73257.1"/>
    </source>
</evidence>
<organism evidence="4">
    <name type="scientific">Trichuris suis</name>
    <name type="common">pig whipworm</name>
    <dbReference type="NCBI Taxonomy" id="68888"/>
    <lineage>
        <taxon>Eukaryota</taxon>
        <taxon>Metazoa</taxon>
        <taxon>Ecdysozoa</taxon>
        <taxon>Nematoda</taxon>
        <taxon>Enoplea</taxon>
        <taxon>Dorylaimia</taxon>
        <taxon>Trichinellida</taxon>
        <taxon>Trichuridae</taxon>
        <taxon>Trichuris</taxon>
    </lineage>
</organism>
<dbReference type="AlphaFoldDB" id="A0A085NUW1"/>
<keyword evidence="5" id="KW-1185">Reference proteome</keyword>
<sequence length="248" mass="27619">MLKKAAVAASLKKEDHLAMLSEHWRSPDLSVSMGSRSGGNKGKWPSSLLATANSPNGSEMAFVLLPSFLVFLWLTVLCARSKKVTKMEKNQPAPTTKLRDDGRQSKEERDTLRPPSLKRLSNTNPLNDRGQKRRSTDAEKVGLEEIRTGNTQPPLVLLVNTADSDVPQFFAYPVGCNSVPVRVKMMPDFKFLEDVTPKKLQLQVPKLKKVPSEPKINPQVVSRRSDADYNPACEETMFGIPPVPEIQR</sequence>